<feature type="region of interest" description="Disordered" evidence="4">
    <location>
        <begin position="414"/>
        <end position="496"/>
    </location>
</feature>
<gene>
    <name evidence="5" type="ORF">FSP39_002748</name>
</gene>
<dbReference type="EMBL" id="VSWD01000007">
    <property type="protein sequence ID" value="KAK3096729.1"/>
    <property type="molecule type" value="Genomic_DNA"/>
</dbReference>
<evidence type="ECO:0000256" key="3">
    <source>
        <dbReference type="ARBA" id="ARBA00022840"/>
    </source>
</evidence>
<dbReference type="GO" id="GO:0000226">
    <property type="term" value="P:microtubule cytoskeleton organization"/>
    <property type="evidence" value="ECO:0007669"/>
    <property type="project" value="TreeGrafter"/>
</dbReference>
<feature type="compositionally biased region" description="Polar residues" evidence="4">
    <location>
        <begin position="691"/>
        <end position="737"/>
    </location>
</feature>
<feature type="compositionally biased region" description="Low complexity" evidence="4">
    <location>
        <begin position="426"/>
        <end position="437"/>
    </location>
</feature>
<feature type="compositionally biased region" description="Basic and acidic residues" evidence="4">
    <location>
        <begin position="807"/>
        <end position="816"/>
    </location>
</feature>
<accession>A0AA88Y8P8</accession>
<dbReference type="PROSITE" id="PS51221">
    <property type="entry name" value="TTL"/>
    <property type="match status" value="1"/>
</dbReference>
<sequence>MTMVRVQRFYVRSSWSEVGWSLMKMNKRIMIGISGGGHRRFRNCDYDNIYPWQRLNHYPKSTGITKKDCLARNLKRMKGVHGAGVYNFSPISFNLPNDYTRFVAEYSKNKQNENKNLLWICKPADQSRGRGIFIFRDISSLQYDCTAVLQKYITNPLLIGGYKFDVRIYVAVPSFHPLTVYVYQEGIVRFGTEKFDLNALNNVFAHLTNTSINKHGPAYTLDKERIGAGCKWTITQLRYYFHQNHIDDNILWIRIVNIIVLTLLIQAPQVPKFHNCFELYGFDILIDENLKPWLLEVNFSPALSSDCQTDLIVKKPLLHDVMDLMNFKEADKDRGINILGQMTSRRKAPDTDRYSSVSRTGRNSALNRSAANFQKSMTNLSKQPSIVQESTSYIEQEMECHKIKDEEKMCYGLPLVNPADDDKRPSSASSGVSSANSEKLDTVDSDLETSRCKSAAPKSSRKMRRESSRVSLTSLNRKRDGVSSARGRMTPIDVNNNQPVKQAVVHTSVGPIKTSIERQTTTLSSIERAQRAEKQSIKSSSTTDSAISSYAGSGSENSDLISLPEDSRTQFSGKLVSNKRRTSYTYGQTVMETAVPTLPVTQSANNIKSLRPNGNSNALRKISSLGNITPAPAPFPARSQSRMTQGRVINGSISSRETTRMKYQSAAGLPTGRASRARVSMPDKLPVNPRESMSSPKHQTPSLRRNNQTNKESGTASRRGFNTSRFNSKSRLQTLSQLDKPKIKGPPSRIGDFYLVFPFNETSYRTANASLDPHIVIKECQKLLREALHAEKSTSEKRMGGHLPFGAKEDTERERLWPPVKPPPAEES</sequence>
<dbReference type="Proteomes" id="UP001186944">
    <property type="component" value="Unassembled WGS sequence"/>
</dbReference>
<dbReference type="PANTHER" id="PTHR12241">
    <property type="entry name" value="TUBULIN POLYGLUTAMYLASE"/>
    <property type="match status" value="1"/>
</dbReference>
<keyword evidence="2" id="KW-0547">Nucleotide-binding</keyword>
<evidence type="ECO:0000313" key="5">
    <source>
        <dbReference type="EMBL" id="KAK3096729.1"/>
    </source>
</evidence>
<evidence type="ECO:0000256" key="2">
    <source>
        <dbReference type="ARBA" id="ARBA00022741"/>
    </source>
</evidence>
<dbReference type="GO" id="GO:0070740">
    <property type="term" value="F:tubulin-glutamic acid ligase activity"/>
    <property type="evidence" value="ECO:0007669"/>
    <property type="project" value="TreeGrafter"/>
</dbReference>
<protein>
    <recommendedName>
        <fullName evidence="7">Tubulin polyglutamylase TTLL2</fullName>
    </recommendedName>
</protein>
<evidence type="ECO:0008006" key="7">
    <source>
        <dbReference type="Google" id="ProtNLM"/>
    </source>
</evidence>
<proteinExistence type="predicted"/>
<feature type="region of interest" description="Disordered" evidence="4">
    <location>
        <begin position="520"/>
        <end position="565"/>
    </location>
</feature>
<evidence type="ECO:0000256" key="1">
    <source>
        <dbReference type="ARBA" id="ARBA00022598"/>
    </source>
</evidence>
<feature type="region of interest" description="Disordered" evidence="4">
    <location>
        <begin position="791"/>
        <end position="828"/>
    </location>
</feature>
<feature type="region of interest" description="Disordered" evidence="4">
    <location>
        <begin position="652"/>
        <end position="744"/>
    </location>
</feature>
<feature type="compositionally biased region" description="Pro residues" evidence="4">
    <location>
        <begin position="819"/>
        <end position="828"/>
    </location>
</feature>
<keyword evidence="1" id="KW-0436">Ligase</keyword>
<evidence type="ECO:0000256" key="4">
    <source>
        <dbReference type="SAM" id="MobiDB-lite"/>
    </source>
</evidence>
<dbReference type="SUPFAM" id="SSF56059">
    <property type="entry name" value="Glutathione synthetase ATP-binding domain-like"/>
    <property type="match status" value="1"/>
</dbReference>
<dbReference type="GO" id="GO:0015631">
    <property type="term" value="F:tubulin binding"/>
    <property type="evidence" value="ECO:0007669"/>
    <property type="project" value="TreeGrafter"/>
</dbReference>
<dbReference type="InterPro" id="IPR004344">
    <property type="entry name" value="TTL/TTLL_fam"/>
</dbReference>
<feature type="region of interest" description="Disordered" evidence="4">
    <location>
        <begin position="345"/>
        <end position="368"/>
    </location>
</feature>
<keyword evidence="3" id="KW-0067">ATP-binding</keyword>
<comment type="caution">
    <text evidence="5">The sequence shown here is derived from an EMBL/GenBank/DDBJ whole genome shotgun (WGS) entry which is preliminary data.</text>
</comment>
<dbReference type="PANTHER" id="PTHR12241:SF118">
    <property type="entry name" value="TUBULIN POLYGLUTAMYLASE TTLL2-RELATED"/>
    <property type="match status" value="1"/>
</dbReference>
<dbReference type="GO" id="GO:0005524">
    <property type="term" value="F:ATP binding"/>
    <property type="evidence" value="ECO:0007669"/>
    <property type="project" value="UniProtKB-KW"/>
</dbReference>
<keyword evidence="6" id="KW-1185">Reference proteome</keyword>
<feature type="compositionally biased region" description="Low complexity" evidence="4">
    <location>
        <begin position="537"/>
        <end position="549"/>
    </location>
</feature>
<evidence type="ECO:0000313" key="6">
    <source>
        <dbReference type="Proteomes" id="UP001186944"/>
    </source>
</evidence>
<dbReference type="GO" id="GO:0036064">
    <property type="term" value="C:ciliary basal body"/>
    <property type="evidence" value="ECO:0007669"/>
    <property type="project" value="TreeGrafter"/>
</dbReference>
<dbReference type="Pfam" id="PF03133">
    <property type="entry name" value="TTL"/>
    <property type="match status" value="1"/>
</dbReference>
<organism evidence="5 6">
    <name type="scientific">Pinctada imbricata</name>
    <name type="common">Atlantic pearl-oyster</name>
    <name type="synonym">Pinctada martensii</name>
    <dbReference type="NCBI Taxonomy" id="66713"/>
    <lineage>
        <taxon>Eukaryota</taxon>
        <taxon>Metazoa</taxon>
        <taxon>Spiralia</taxon>
        <taxon>Lophotrochozoa</taxon>
        <taxon>Mollusca</taxon>
        <taxon>Bivalvia</taxon>
        <taxon>Autobranchia</taxon>
        <taxon>Pteriomorphia</taxon>
        <taxon>Pterioida</taxon>
        <taxon>Pterioidea</taxon>
        <taxon>Pteriidae</taxon>
        <taxon>Pinctada</taxon>
    </lineage>
</organism>
<dbReference type="Gene3D" id="3.30.470.20">
    <property type="entry name" value="ATP-grasp fold, B domain"/>
    <property type="match status" value="1"/>
</dbReference>
<reference evidence="5" key="1">
    <citation type="submission" date="2019-08" db="EMBL/GenBank/DDBJ databases">
        <title>The improved chromosome-level genome for the pearl oyster Pinctada fucata martensii using PacBio sequencing and Hi-C.</title>
        <authorList>
            <person name="Zheng Z."/>
        </authorList>
    </citation>
    <scope>NUCLEOTIDE SEQUENCE</scope>
    <source>
        <strain evidence="5">ZZ-2019</strain>
        <tissue evidence="5">Adductor muscle</tissue>
    </source>
</reference>
<name>A0AA88Y8P8_PINIB</name>
<dbReference type="AlphaFoldDB" id="A0AA88Y8P8"/>
<feature type="compositionally biased region" description="Polar residues" evidence="4">
    <location>
        <begin position="354"/>
        <end position="368"/>
    </location>
</feature>
<feature type="compositionally biased region" description="Polar residues" evidence="4">
    <location>
        <begin position="550"/>
        <end position="560"/>
    </location>
</feature>